<proteinExistence type="predicted"/>
<accession>A0A1M5XAT5</accession>
<organism evidence="1 2">
    <name type="scientific">Bradyrhizobium erythrophlei</name>
    <dbReference type="NCBI Taxonomy" id="1437360"/>
    <lineage>
        <taxon>Bacteria</taxon>
        <taxon>Pseudomonadati</taxon>
        <taxon>Pseudomonadota</taxon>
        <taxon>Alphaproteobacteria</taxon>
        <taxon>Hyphomicrobiales</taxon>
        <taxon>Nitrobacteraceae</taxon>
        <taxon>Bradyrhizobium</taxon>
    </lineage>
</organism>
<dbReference type="EMBL" id="LT670817">
    <property type="protein sequence ID" value="SHH96849.1"/>
    <property type="molecule type" value="Genomic_DNA"/>
</dbReference>
<dbReference type="RefSeq" id="WP_079605444.1">
    <property type="nucleotide sequence ID" value="NZ_LT670817.1"/>
</dbReference>
<dbReference type="Proteomes" id="UP000189796">
    <property type="component" value="Chromosome I"/>
</dbReference>
<sequence>MNMPKLARMSASPLPDGSVFWLADGTRCPYCDTVLRCDPEPLANGASFRLICQSCHHDIICVD</sequence>
<gene>
    <name evidence="1" type="ORF">SAMN05443248_7181</name>
</gene>
<evidence type="ECO:0000313" key="2">
    <source>
        <dbReference type="Proteomes" id="UP000189796"/>
    </source>
</evidence>
<reference evidence="1 2" key="1">
    <citation type="submission" date="2016-11" db="EMBL/GenBank/DDBJ databases">
        <authorList>
            <person name="Jaros S."/>
            <person name="Januszkiewicz K."/>
            <person name="Wedrychowicz H."/>
        </authorList>
    </citation>
    <scope>NUCLEOTIDE SEQUENCE [LARGE SCALE GENOMIC DNA]</scope>
    <source>
        <strain evidence="1 2">GAS138</strain>
    </source>
</reference>
<dbReference type="AlphaFoldDB" id="A0A1M5XAT5"/>
<protein>
    <submittedName>
        <fullName evidence="1">Uncharacterized protein</fullName>
    </submittedName>
</protein>
<dbReference type="OrthoDB" id="8255371at2"/>
<evidence type="ECO:0000313" key="1">
    <source>
        <dbReference type="EMBL" id="SHH96849.1"/>
    </source>
</evidence>
<name>A0A1M5XAT5_9BRAD</name>